<organism evidence="2">
    <name type="scientific">Schistosoma japonicum</name>
    <name type="common">Blood fluke</name>
    <dbReference type="NCBI Taxonomy" id="6182"/>
    <lineage>
        <taxon>Eukaryota</taxon>
        <taxon>Metazoa</taxon>
        <taxon>Spiralia</taxon>
        <taxon>Lophotrochozoa</taxon>
        <taxon>Platyhelminthes</taxon>
        <taxon>Trematoda</taxon>
        <taxon>Digenea</taxon>
        <taxon>Strigeidida</taxon>
        <taxon>Schistosomatoidea</taxon>
        <taxon>Schistosomatidae</taxon>
        <taxon>Schistosoma</taxon>
    </lineage>
</organism>
<dbReference type="EMBL" id="AY813661">
    <property type="protein sequence ID" value="AAW25393.1"/>
    <property type="molecule type" value="mRNA"/>
</dbReference>
<dbReference type="GO" id="GO:0046983">
    <property type="term" value="F:protein dimerization activity"/>
    <property type="evidence" value="ECO:0007669"/>
    <property type="project" value="InterPro"/>
</dbReference>
<reference evidence="2" key="1">
    <citation type="submission" date="2004-11" db="EMBL/GenBank/DDBJ databases">
        <title>The full-length cDNA sequences of Schistosoma japonicum genes.</title>
        <authorList>
            <person name="Han Z."/>
        </authorList>
    </citation>
    <scope>NUCLEOTIDE SEQUENCE</scope>
</reference>
<evidence type="ECO:0000259" key="1">
    <source>
        <dbReference type="Pfam" id="PF05699"/>
    </source>
</evidence>
<proteinExistence type="evidence at transcript level"/>
<reference evidence="2" key="2">
    <citation type="journal article" date="2006" name="PLoS Pathog.">
        <title>New perspectives on host-parasite interplay by comparative transcriptomic and proteomic analyses of Schistosoma japonicum.</title>
        <authorList>
            <person name="Liu F."/>
            <person name="Lu J."/>
            <person name="Hu W."/>
            <person name="Wang S.Y."/>
            <person name="Cui S.J."/>
            <person name="Chi M."/>
            <person name="Yan Q."/>
            <person name="Wang X.R."/>
            <person name="Song H.D."/>
            <person name="Xu X.N."/>
            <person name="Wang J.J."/>
            <person name="Zhang X.L."/>
            <person name="Zhang X."/>
            <person name="Wang Z.Q."/>
            <person name="Xue C.L."/>
            <person name="Brindley P.J."/>
            <person name="McManus D.P."/>
            <person name="Yang P.Y."/>
            <person name="Feng Z."/>
            <person name="Chen Z."/>
            <person name="Han Z.G."/>
        </authorList>
    </citation>
    <scope>NUCLEOTIDE SEQUENCE</scope>
</reference>
<dbReference type="InterPro" id="IPR012337">
    <property type="entry name" value="RNaseH-like_sf"/>
</dbReference>
<evidence type="ECO:0000313" key="2">
    <source>
        <dbReference type="EMBL" id="AAW25393.1"/>
    </source>
</evidence>
<accession>Q5DFL3</accession>
<name>Q5DFL3_SCHJA</name>
<dbReference type="SUPFAM" id="SSF53098">
    <property type="entry name" value="Ribonuclease H-like"/>
    <property type="match status" value="1"/>
</dbReference>
<feature type="domain" description="HAT C-terminal dimerisation" evidence="1">
    <location>
        <begin position="81"/>
        <end position="136"/>
    </location>
</feature>
<sequence length="229" mass="26796">MATMNGNLSNEFLTTVTTHLKIVFSENSALGEFLYISTFLDPRFKSLLNQRECEQVVHILETKISSLDEMRYIEEFQQVINDYLNEKPVDINENPIQWWSHQCDKSEKYSIFKILACYYLSTPINSLNNNNYNSNTDGITNSHFYQRNIEKLVGRFGNSFGNEKSPIQTKISGNTGVINSMHQESQTYNATSIQYYKRNHSLHFWSRIGSKLIPIYRFLRKNWEFSGKL</sequence>
<protein>
    <submittedName>
        <fullName evidence="2">SJCHGC03623 protein</fullName>
    </submittedName>
</protein>
<dbReference type="Pfam" id="PF05699">
    <property type="entry name" value="Dimer_Tnp_hAT"/>
    <property type="match status" value="1"/>
</dbReference>
<dbReference type="AlphaFoldDB" id="Q5DFL3"/>
<dbReference type="InterPro" id="IPR008906">
    <property type="entry name" value="HATC_C_dom"/>
</dbReference>